<keyword evidence="4" id="KW-1185">Reference proteome</keyword>
<evidence type="ECO:0000259" key="2">
    <source>
        <dbReference type="Pfam" id="PF20410"/>
    </source>
</evidence>
<evidence type="ECO:0000313" key="3">
    <source>
        <dbReference type="EMBL" id="WNH53887.1"/>
    </source>
</evidence>
<feature type="region of interest" description="Disordered" evidence="1">
    <location>
        <begin position="743"/>
        <end position="769"/>
    </location>
</feature>
<feature type="region of interest" description="Disordered" evidence="1">
    <location>
        <begin position="379"/>
        <end position="407"/>
    </location>
</feature>
<accession>A0ABY9YT57</accession>
<proteinExistence type="predicted"/>
<reference evidence="3 4" key="1">
    <citation type="submission" date="2022-12" db="EMBL/GenBank/DDBJ databases">
        <title>Two new species, Stenotrophomonas aracearum and Stenotrophomonas oahuensis, isolated from Anthurium (Araceae family) in Hawaii.</title>
        <authorList>
            <person name="Chunag S.C."/>
            <person name="Dobhal S."/>
            <person name="Alvarez A."/>
            <person name="Arif M."/>
        </authorList>
    </citation>
    <scope>NUCLEOTIDE SEQUENCE [LARGE SCALE GENOMIC DNA]</scope>
    <source>
        <strain evidence="3 4">A5586</strain>
    </source>
</reference>
<feature type="compositionally biased region" description="Basic and acidic residues" evidence="1">
    <location>
        <begin position="871"/>
        <end position="880"/>
    </location>
</feature>
<dbReference type="InterPro" id="IPR046519">
    <property type="entry name" value="X-Tfes_XVIPCD"/>
</dbReference>
<dbReference type="Proteomes" id="UP001302072">
    <property type="component" value="Chromosome"/>
</dbReference>
<evidence type="ECO:0000256" key="1">
    <source>
        <dbReference type="SAM" id="MobiDB-lite"/>
    </source>
</evidence>
<feature type="compositionally biased region" description="Low complexity" evidence="1">
    <location>
        <begin position="860"/>
        <end position="870"/>
    </location>
</feature>
<feature type="region of interest" description="Disordered" evidence="1">
    <location>
        <begin position="855"/>
        <end position="880"/>
    </location>
</feature>
<dbReference type="Pfam" id="PF20410">
    <property type="entry name" value="X-Tfes_XVIPCD"/>
    <property type="match status" value="1"/>
</dbReference>
<protein>
    <submittedName>
        <fullName evidence="3">DUF2235 domain-containing protein</fullName>
    </submittedName>
</protein>
<sequence>MYTDLVNKAAKWQKADPEVSIRVVGIGFSRGASQAAGFTNLLHERGIVDPSSEAIGPDGRSIYTRHLVPPGLTPQAVGLFDPVATGVPERFDRRLAPSVVSGFQITALDEVRAKFPSDQIIAPGLSEDGRFLNVQVAGAHSDIGGSYIRDGLARRSCNLMVDYCNALRPDAPLLEKVYEPSDPRLNVVHRSEEGLLLYKLDRKVDRSTPGGVNARLAPDHLVQADGLPHAAKPLGPEHVSARVAGVLIGDPNLKVEESAATLRGIEAAEQARAATAEQTSRVRVLGNTAAAVVTTLEVADAARDYTQLRNESNLAAAQASITRTTTTAGMAWTGFQVGARVGGTLGPWGALGGGALGAAIGGVGGDKIADEIERNRIYSHRGSDGNDWTADPKHPEKGWTRDLPPLPGIEPMKASPVLADELNYKAVTKVTELAMGVANARSPFKVEPQPDEKRGMYRGDWVPDSETGRWRREISADGSFRGRIDFASPERAIELDAQSREITADNAARSPAALAANYKVLYEQNDWQRHSKGKLPEAVADALRHPERVVGSDGRRYARQESGEWISESWFRNKHAKGDLRAELDLAFDAQRDHVQKVLDERWNPLREPTTLETVRVVPSPEQLAEQAASVQADGPAVEPQEAKQPEGLSDTRHPGNAEFQRVLQQVHHAEAGQGIKSGPHSEKIAAALLAEGERQGVEISRVRIGDRGQIEGMAASNPYSDAAAVRVDSTAALKMTLEAHSREWTDARSPHLAQSSPVAERTAEQQPGISGLSVADQGMFRRIRQDVPGHIGDDQVMRALLDAKQARIADVDRIDKVMMAGDRIFIAGTVPGFRSVTDVAQEAPPLQETVARVQEGNQQREQQVALEQQHQQDRGPRMG</sequence>
<dbReference type="EMBL" id="CP115541">
    <property type="protein sequence ID" value="WNH53887.1"/>
    <property type="molecule type" value="Genomic_DNA"/>
</dbReference>
<feature type="compositionally biased region" description="Basic and acidic residues" evidence="1">
    <location>
        <begin position="379"/>
        <end position="400"/>
    </location>
</feature>
<evidence type="ECO:0000313" key="4">
    <source>
        <dbReference type="Proteomes" id="UP001302072"/>
    </source>
</evidence>
<organism evidence="3 4">
    <name type="scientific">Stenotrophomonas oahuensis</name>
    <dbReference type="NCBI Taxonomy" id="3003271"/>
    <lineage>
        <taxon>Bacteria</taxon>
        <taxon>Pseudomonadati</taxon>
        <taxon>Pseudomonadota</taxon>
        <taxon>Gammaproteobacteria</taxon>
        <taxon>Lysobacterales</taxon>
        <taxon>Lysobacteraceae</taxon>
        <taxon>Stenotrophomonas</taxon>
    </lineage>
</organism>
<feature type="domain" description="X-Tfes XVIPCD" evidence="2">
    <location>
        <begin position="651"/>
        <end position="746"/>
    </location>
</feature>
<dbReference type="RefSeq" id="WP_343237513.1">
    <property type="nucleotide sequence ID" value="NZ_CP115541.1"/>
</dbReference>
<feature type="region of interest" description="Disordered" evidence="1">
    <location>
        <begin position="631"/>
        <end position="655"/>
    </location>
</feature>
<feature type="compositionally biased region" description="Basic and acidic residues" evidence="1">
    <location>
        <begin position="641"/>
        <end position="655"/>
    </location>
</feature>
<gene>
    <name evidence="3" type="ORF">PDM29_06290</name>
</gene>
<name>A0ABY9YT57_9GAMM</name>